<dbReference type="KEGG" id="cam:101500350"/>
<dbReference type="AlphaFoldDB" id="A0A1S2YC66"/>
<reference evidence="2" key="1">
    <citation type="journal article" date="2013" name="Nat. Biotechnol.">
        <title>Draft genome sequence of chickpea (Cicer arietinum) provides a resource for trait improvement.</title>
        <authorList>
            <person name="Varshney R.K."/>
            <person name="Song C."/>
            <person name="Saxena R.K."/>
            <person name="Azam S."/>
            <person name="Yu S."/>
            <person name="Sharpe A.G."/>
            <person name="Cannon S."/>
            <person name="Baek J."/>
            <person name="Rosen B.D."/>
            <person name="Tar'an B."/>
            <person name="Millan T."/>
            <person name="Zhang X."/>
            <person name="Ramsay L.D."/>
            <person name="Iwata A."/>
            <person name="Wang Y."/>
            <person name="Nelson W."/>
            <person name="Farmer A.D."/>
            <person name="Gaur P.M."/>
            <person name="Soderlund C."/>
            <person name="Penmetsa R.V."/>
            <person name="Xu C."/>
            <person name="Bharti A.K."/>
            <person name="He W."/>
            <person name="Winter P."/>
            <person name="Zhao S."/>
            <person name="Hane J.K."/>
            <person name="Carrasquilla-Garcia N."/>
            <person name="Condie J.A."/>
            <person name="Upadhyaya H.D."/>
            <person name="Luo M.C."/>
            <person name="Thudi M."/>
            <person name="Gowda C.L."/>
            <person name="Singh N.P."/>
            <person name="Lichtenzveig J."/>
            <person name="Gali K.K."/>
            <person name="Rubio J."/>
            <person name="Nadarajan N."/>
            <person name="Dolezel J."/>
            <person name="Bansal K.C."/>
            <person name="Xu X."/>
            <person name="Edwards D."/>
            <person name="Zhang G."/>
            <person name="Kahl G."/>
            <person name="Gil J."/>
            <person name="Singh K.B."/>
            <person name="Datta S.K."/>
            <person name="Jackson S.A."/>
            <person name="Wang J."/>
            <person name="Cook D.R."/>
        </authorList>
    </citation>
    <scope>NUCLEOTIDE SEQUENCE [LARGE SCALE GENOMIC DNA]</scope>
    <source>
        <strain evidence="2">cv. CDC Frontier</strain>
    </source>
</reference>
<reference evidence="3" key="2">
    <citation type="submission" date="2025-08" db="UniProtKB">
        <authorList>
            <consortium name="RefSeq"/>
        </authorList>
    </citation>
    <scope>IDENTIFICATION</scope>
    <source>
        <tissue evidence="3">Etiolated seedlings</tissue>
    </source>
</reference>
<dbReference type="PaxDb" id="3827-XP_004502188.1"/>
<protein>
    <submittedName>
        <fullName evidence="3">Titin-like</fullName>
    </submittedName>
</protein>
<sequence length="289" mass="32571">MNCDSFDPSCPMSMDSLLLPVTQSPPEISDDNRLKSVPDKLSELVLEPYIASDTESEYESEYESESEFVLESESESELVPEQEPELLPEQDPELVSEQEPESESEPELDPRSDWELIPIEKLTVNDLASRYDDDPSLFWFSCTQFVYKNKAFLKREEEIEKALAEYLELSRDVSPFDAIPIPPLAIADRCGCNFPAPVELTEECGLLTDLSNLALEKFNAKNKGSNFVFDELVKAAYSAFPPTYYITFKANDAAHPQPSDSPATTFQAQVWNMVARKGPYMVKSCSIKT</sequence>
<organism evidence="2 3">
    <name type="scientific">Cicer arietinum</name>
    <name type="common">Chickpea</name>
    <name type="synonym">Garbanzo</name>
    <dbReference type="NCBI Taxonomy" id="3827"/>
    <lineage>
        <taxon>Eukaryota</taxon>
        <taxon>Viridiplantae</taxon>
        <taxon>Streptophyta</taxon>
        <taxon>Embryophyta</taxon>
        <taxon>Tracheophyta</taxon>
        <taxon>Spermatophyta</taxon>
        <taxon>Magnoliopsida</taxon>
        <taxon>eudicotyledons</taxon>
        <taxon>Gunneridae</taxon>
        <taxon>Pentapetalae</taxon>
        <taxon>rosids</taxon>
        <taxon>fabids</taxon>
        <taxon>Fabales</taxon>
        <taxon>Fabaceae</taxon>
        <taxon>Papilionoideae</taxon>
        <taxon>50 kb inversion clade</taxon>
        <taxon>NPAAA clade</taxon>
        <taxon>Hologalegina</taxon>
        <taxon>IRL clade</taxon>
        <taxon>Cicereae</taxon>
        <taxon>Cicer</taxon>
    </lineage>
</organism>
<dbReference type="OrthoDB" id="1424858at2759"/>
<keyword evidence="2" id="KW-1185">Reference proteome</keyword>
<accession>A0A1S2YC66</accession>
<evidence type="ECO:0000313" key="3">
    <source>
        <dbReference type="RefSeq" id="XP_004502188.1"/>
    </source>
</evidence>
<dbReference type="PANTHER" id="PTHR31228:SF22">
    <property type="entry name" value="CYSTATIN_MONELLIN SUPERFAMILY PROTEIN"/>
    <property type="match status" value="1"/>
</dbReference>
<gene>
    <name evidence="3" type="primary">LOC101500350</name>
</gene>
<dbReference type="RefSeq" id="XP_004502188.1">
    <property type="nucleotide sequence ID" value="XM_004502131.3"/>
</dbReference>
<feature type="region of interest" description="Disordered" evidence="1">
    <location>
        <begin position="52"/>
        <end position="112"/>
    </location>
</feature>
<evidence type="ECO:0000313" key="2">
    <source>
        <dbReference type="Proteomes" id="UP000087171"/>
    </source>
</evidence>
<feature type="compositionally biased region" description="Basic and acidic residues" evidence="1">
    <location>
        <begin position="30"/>
        <end position="39"/>
    </location>
</feature>
<feature type="region of interest" description="Disordered" evidence="1">
    <location>
        <begin position="1"/>
        <end position="39"/>
    </location>
</feature>
<dbReference type="Proteomes" id="UP000087171">
    <property type="component" value="Chromosome Ca5"/>
</dbReference>
<evidence type="ECO:0000256" key="1">
    <source>
        <dbReference type="SAM" id="MobiDB-lite"/>
    </source>
</evidence>
<dbReference type="PANTHER" id="PTHR31228">
    <property type="entry name" value="CYSTATIN/MONELLIN SUPERFAMILY PROTEIN"/>
    <property type="match status" value="1"/>
</dbReference>
<feature type="compositionally biased region" description="Acidic residues" evidence="1">
    <location>
        <begin position="54"/>
        <end position="107"/>
    </location>
</feature>
<name>A0A1S2YC66_CICAR</name>
<dbReference type="GeneID" id="101500350"/>
<proteinExistence type="predicted"/>